<protein>
    <submittedName>
        <fullName evidence="9">Uncharacterized protein</fullName>
    </submittedName>
</protein>
<evidence type="ECO:0000256" key="6">
    <source>
        <dbReference type="SAM" id="MobiDB-lite"/>
    </source>
</evidence>
<dbReference type="PROSITE" id="PS50089">
    <property type="entry name" value="ZF_RING_2"/>
    <property type="match status" value="1"/>
</dbReference>
<evidence type="ECO:0000313" key="9">
    <source>
        <dbReference type="EMBL" id="GJN87757.1"/>
    </source>
</evidence>
<dbReference type="InterPro" id="IPR049548">
    <property type="entry name" value="Sina-like_RING"/>
</dbReference>
<dbReference type="EMBL" id="BQKY01000002">
    <property type="protein sequence ID" value="GJN87757.1"/>
    <property type="molecule type" value="Genomic_DNA"/>
</dbReference>
<dbReference type="GO" id="GO:0008270">
    <property type="term" value="F:zinc ion binding"/>
    <property type="evidence" value="ECO:0007669"/>
    <property type="project" value="UniProtKB-KW"/>
</dbReference>
<dbReference type="PANTHER" id="PTHR10131">
    <property type="entry name" value="TNF RECEPTOR ASSOCIATED FACTOR"/>
    <property type="match status" value="1"/>
</dbReference>
<keyword evidence="5" id="KW-0175">Coiled coil</keyword>
<dbReference type="Proteomes" id="UP001342314">
    <property type="component" value="Unassembled WGS sequence"/>
</dbReference>
<keyword evidence="3 4" id="KW-0862">Zinc</keyword>
<sequence length="312" mass="34324">MGKDLESFVTALPAWLHCPVCLEAAYPPLLVCAEQHIVCQACVGDMLASERGTTCPTCRRAMAKRVEVSPLAKRAFEEYKCRDPDCDWIGSVAEEEDHARNTCLQRKVICRFCAQLVTLRKQEDHVRADCPNATIACPRGGAHCGGPLKGMLKRREMDAHEKVCAEWPCRAPQCTTRTTLANRPAHEVWCLNARMDLQNLRRDVRSLESRNVRLAAEVEALRQQQVGGGARARSPKQLVMDLEVGPLTKRSPTGASQKVDRPTKVPRTIETIELLSSGEDEPGTPTDGNSNMADNPLPALSVEYVKGGKAGD</sequence>
<dbReference type="InterPro" id="IPR001293">
    <property type="entry name" value="Znf_TRAF"/>
</dbReference>
<dbReference type="InterPro" id="IPR013083">
    <property type="entry name" value="Znf_RING/FYVE/PHD"/>
</dbReference>
<evidence type="ECO:0000259" key="8">
    <source>
        <dbReference type="PROSITE" id="PS50145"/>
    </source>
</evidence>
<reference evidence="9 10" key="1">
    <citation type="submission" date="2021-12" db="EMBL/GenBank/DDBJ databases">
        <title>High titer production of polyol ester of fatty acids by Rhodotorula paludigena BS15 towards product separation-free biomass refinery.</title>
        <authorList>
            <person name="Mano J."/>
            <person name="Ono H."/>
            <person name="Tanaka T."/>
            <person name="Naito K."/>
            <person name="Sushida H."/>
            <person name="Ike M."/>
            <person name="Tokuyasu K."/>
            <person name="Kitaoka M."/>
        </authorList>
    </citation>
    <scope>NUCLEOTIDE SEQUENCE [LARGE SCALE GENOMIC DNA]</scope>
    <source>
        <strain evidence="9 10">BS15</strain>
    </source>
</reference>
<feature type="domain" description="RING-type" evidence="7">
    <location>
        <begin position="18"/>
        <end position="59"/>
    </location>
</feature>
<feature type="region of interest" description="Disordered" evidence="6">
    <location>
        <begin position="272"/>
        <end position="312"/>
    </location>
</feature>
<evidence type="ECO:0000313" key="10">
    <source>
        <dbReference type="Proteomes" id="UP001342314"/>
    </source>
</evidence>
<organism evidence="9 10">
    <name type="scientific">Rhodotorula paludigena</name>
    <dbReference type="NCBI Taxonomy" id="86838"/>
    <lineage>
        <taxon>Eukaryota</taxon>
        <taxon>Fungi</taxon>
        <taxon>Dikarya</taxon>
        <taxon>Basidiomycota</taxon>
        <taxon>Pucciniomycotina</taxon>
        <taxon>Microbotryomycetes</taxon>
        <taxon>Sporidiobolales</taxon>
        <taxon>Sporidiobolaceae</taxon>
        <taxon>Rhodotorula</taxon>
    </lineage>
</organism>
<dbReference type="InterPro" id="IPR001841">
    <property type="entry name" value="Znf_RING"/>
</dbReference>
<evidence type="ECO:0000259" key="7">
    <source>
        <dbReference type="PROSITE" id="PS50089"/>
    </source>
</evidence>
<feature type="coiled-coil region" evidence="5">
    <location>
        <begin position="190"/>
        <end position="224"/>
    </location>
</feature>
<evidence type="ECO:0000256" key="1">
    <source>
        <dbReference type="ARBA" id="ARBA00022723"/>
    </source>
</evidence>
<evidence type="ECO:0000256" key="5">
    <source>
        <dbReference type="SAM" id="Coils"/>
    </source>
</evidence>
<evidence type="ECO:0000256" key="2">
    <source>
        <dbReference type="ARBA" id="ARBA00022771"/>
    </source>
</evidence>
<evidence type="ECO:0000256" key="4">
    <source>
        <dbReference type="PROSITE-ProRule" id="PRU00207"/>
    </source>
</evidence>
<dbReference type="AlphaFoldDB" id="A0AAV5GFB9"/>
<gene>
    <name evidence="9" type="ORF">Rhopal_000712-T1</name>
</gene>
<dbReference type="PROSITE" id="PS50145">
    <property type="entry name" value="ZF_TRAF"/>
    <property type="match status" value="1"/>
</dbReference>
<comment type="caution">
    <text evidence="9">The sequence shown here is derived from an EMBL/GenBank/DDBJ whole genome shotgun (WGS) entry which is preliminary data.</text>
</comment>
<accession>A0AAV5GFB9</accession>
<feature type="domain" description="TRAF-type" evidence="8">
    <location>
        <begin position="98"/>
        <end position="144"/>
    </location>
</feature>
<keyword evidence="10" id="KW-1185">Reference proteome</keyword>
<name>A0AAV5GFB9_9BASI</name>
<keyword evidence="1 4" id="KW-0479">Metal-binding</keyword>
<evidence type="ECO:0000256" key="3">
    <source>
        <dbReference type="ARBA" id="ARBA00022833"/>
    </source>
</evidence>
<dbReference type="PANTHER" id="PTHR10131:SF94">
    <property type="entry name" value="TNF RECEPTOR-ASSOCIATED FACTOR 4"/>
    <property type="match status" value="1"/>
</dbReference>
<feature type="zinc finger region" description="TRAF-type" evidence="4">
    <location>
        <begin position="98"/>
        <end position="144"/>
    </location>
</feature>
<dbReference type="Gene3D" id="3.30.40.10">
    <property type="entry name" value="Zinc/RING finger domain, C3HC4 (zinc finger)"/>
    <property type="match status" value="2"/>
</dbReference>
<feature type="region of interest" description="Disordered" evidence="6">
    <location>
        <begin position="247"/>
        <end position="266"/>
    </location>
</feature>
<dbReference type="Pfam" id="PF21362">
    <property type="entry name" value="Sina_RING"/>
    <property type="match status" value="1"/>
</dbReference>
<keyword evidence="2 4" id="KW-0863">Zinc-finger</keyword>
<dbReference type="SUPFAM" id="SSF57850">
    <property type="entry name" value="RING/U-box"/>
    <property type="match status" value="1"/>
</dbReference>
<proteinExistence type="predicted"/>